<feature type="non-terminal residue" evidence="3">
    <location>
        <position position="1"/>
    </location>
</feature>
<proteinExistence type="predicted"/>
<evidence type="ECO:0000256" key="1">
    <source>
        <dbReference type="SAM" id="Coils"/>
    </source>
</evidence>
<keyword evidence="1" id="KW-0175">Coiled coil</keyword>
<feature type="compositionally biased region" description="Basic and acidic residues" evidence="2">
    <location>
        <begin position="559"/>
        <end position="595"/>
    </location>
</feature>
<evidence type="ECO:0000313" key="3">
    <source>
        <dbReference type="EMBL" id="RDX85534.1"/>
    </source>
</evidence>
<dbReference type="Proteomes" id="UP000257109">
    <property type="component" value="Unassembled WGS sequence"/>
</dbReference>
<name>A0A371G4Q9_MUCPR</name>
<evidence type="ECO:0008006" key="5">
    <source>
        <dbReference type="Google" id="ProtNLM"/>
    </source>
</evidence>
<sequence>MEFGKISPQLPSLSLTSGLVEATTKELKEDSKDIETPTLEGSMTREKLKRTHEDVQHKLVILKGQERLSCLIMQPFNKLDFGKSFIINKIRQNRGQVALINTWTFHNSPSLFSPSRPPKSPLENLQYRNRTAQATPNIMYQPWCIRYPKWEQAQSYEHKSGLTHLLPEFHGLVGNTQQFGIRGSSTSKIVNEVVVVDNQRLENKIIELTSLVRQLAIGQHHRIPPVRVCGMRASVEHPTNRYQPPPQFRPQQPMQHVEKSSLEELVKQIATNNIQFQENVFATIQDLQTHIGPLATMVNQLQSKAVIDFPDVIGVVAMQPPLPSMVQPLHAPVVTANKLQVKQNEEWLQDLKKLRDFYEHLVKHSTLRFLLKKPPEDVALELSRWMRRRLPQAITNRSRAKIFFLFCSECKSSSVGDSNRLELIILYFPYAISIVISSFARLAIVYHLNSAIQVLIDSIVKLLGEVAFSWFSFKNLRNQSIAIEFFTPVFEEILDYEIDCDLRKIFMRSSDELNNYSPKSKHMMKQMAKLEKQLAKLEKQLAKVGRGLEAVRSKRSVRKDRESEEPQRYRRVGRQDEEPYKERRQEEEPQRRYEQEPDNVINQLPNITQSNTSSEITIMKTGQELERKEHNRNCIRKD</sequence>
<dbReference type="EMBL" id="QJKJ01006772">
    <property type="protein sequence ID" value="RDX85534.1"/>
    <property type="molecule type" value="Genomic_DNA"/>
</dbReference>
<feature type="compositionally biased region" description="Basic and acidic residues" evidence="2">
    <location>
        <begin position="623"/>
        <end position="638"/>
    </location>
</feature>
<evidence type="ECO:0000256" key="2">
    <source>
        <dbReference type="SAM" id="MobiDB-lite"/>
    </source>
</evidence>
<comment type="caution">
    <text evidence="3">The sequence shown here is derived from an EMBL/GenBank/DDBJ whole genome shotgun (WGS) entry which is preliminary data.</text>
</comment>
<feature type="compositionally biased region" description="Polar residues" evidence="2">
    <location>
        <begin position="600"/>
        <end position="616"/>
    </location>
</feature>
<protein>
    <recommendedName>
        <fullName evidence="5">Retrotransposon gag domain-containing protein</fullName>
    </recommendedName>
</protein>
<dbReference type="AlphaFoldDB" id="A0A371G4Q9"/>
<evidence type="ECO:0000313" key="4">
    <source>
        <dbReference type="Proteomes" id="UP000257109"/>
    </source>
</evidence>
<organism evidence="3 4">
    <name type="scientific">Mucuna pruriens</name>
    <name type="common">Velvet bean</name>
    <name type="synonym">Dolichos pruriens</name>
    <dbReference type="NCBI Taxonomy" id="157652"/>
    <lineage>
        <taxon>Eukaryota</taxon>
        <taxon>Viridiplantae</taxon>
        <taxon>Streptophyta</taxon>
        <taxon>Embryophyta</taxon>
        <taxon>Tracheophyta</taxon>
        <taxon>Spermatophyta</taxon>
        <taxon>Magnoliopsida</taxon>
        <taxon>eudicotyledons</taxon>
        <taxon>Gunneridae</taxon>
        <taxon>Pentapetalae</taxon>
        <taxon>rosids</taxon>
        <taxon>fabids</taxon>
        <taxon>Fabales</taxon>
        <taxon>Fabaceae</taxon>
        <taxon>Papilionoideae</taxon>
        <taxon>50 kb inversion clade</taxon>
        <taxon>NPAAA clade</taxon>
        <taxon>indigoferoid/millettioid clade</taxon>
        <taxon>Phaseoleae</taxon>
        <taxon>Mucuna</taxon>
    </lineage>
</organism>
<reference evidence="3" key="1">
    <citation type="submission" date="2018-05" db="EMBL/GenBank/DDBJ databases">
        <title>Draft genome of Mucuna pruriens seed.</title>
        <authorList>
            <person name="Nnadi N.E."/>
            <person name="Vos R."/>
            <person name="Hasami M.H."/>
            <person name="Devisetty U.K."/>
            <person name="Aguiy J.C."/>
        </authorList>
    </citation>
    <scope>NUCLEOTIDE SEQUENCE [LARGE SCALE GENOMIC DNA]</scope>
    <source>
        <strain evidence="3">JCA_2017</strain>
    </source>
</reference>
<accession>A0A371G4Q9</accession>
<feature type="region of interest" description="Disordered" evidence="2">
    <location>
        <begin position="554"/>
        <end position="638"/>
    </location>
</feature>
<gene>
    <name evidence="3" type="ORF">CR513_33262</name>
</gene>
<feature type="coiled-coil region" evidence="1">
    <location>
        <begin position="520"/>
        <end position="554"/>
    </location>
</feature>
<keyword evidence="4" id="KW-1185">Reference proteome</keyword>